<dbReference type="PROSITE" id="PS50096">
    <property type="entry name" value="IQ"/>
    <property type="match status" value="1"/>
</dbReference>
<accession>A0AAU9J5B8</accession>
<keyword evidence="2" id="KW-1185">Reference proteome</keyword>
<dbReference type="Proteomes" id="UP001162131">
    <property type="component" value="Unassembled WGS sequence"/>
</dbReference>
<protein>
    <submittedName>
        <fullName evidence="1">Uncharacterized protein</fullName>
    </submittedName>
</protein>
<dbReference type="AlphaFoldDB" id="A0AAU9J5B8"/>
<evidence type="ECO:0000313" key="1">
    <source>
        <dbReference type="EMBL" id="CAG9318737.1"/>
    </source>
</evidence>
<sequence>MGLSCSCFQDPSDYSNQVKLETIGPDESTEPERVSNHRKTELIINYDDLLKIQGVLRGYIERRRAKEIYHIESNTFKRQQKSSQTVIRAENNKKLSSIRATTL</sequence>
<evidence type="ECO:0000313" key="2">
    <source>
        <dbReference type="Proteomes" id="UP001162131"/>
    </source>
</evidence>
<organism evidence="1 2">
    <name type="scientific">Blepharisma stoltei</name>
    <dbReference type="NCBI Taxonomy" id="1481888"/>
    <lineage>
        <taxon>Eukaryota</taxon>
        <taxon>Sar</taxon>
        <taxon>Alveolata</taxon>
        <taxon>Ciliophora</taxon>
        <taxon>Postciliodesmatophora</taxon>
        <taxon>Heterotrichea</taxon>
        <taxon>Heterotrichida</taxon>
        <taxon>Blepharismidae</taxon>
        <taxon>Blepharisma</taxon>
    </lineage>
</organism>
<gene>
    <name evidence="1" type="ORF">BSTOLATCC_MIC22104</name>
</gene>
<reference evidence="1" key="1">
    <citation type="submission" date="2021-09" db="EMBL/GenBank/DDBJ databases">
        <authorList>
            <consortium name="AG Swart"/>
            <person name="Singh M."/>
            <person name="Singh A."/>
            <person name="Seah K."/>
            <person name="Emmerich C."/>
        </authorList>
    </citation>
    <scope>NUCLEOTIDE SEQUENCE</scope>
    <source>
        <strain evidence="1">ATCC30299</strain>
    </source>
</reference>
<proteinExistence type="predicted"/>
<name>A0AAU9J5B8_9CILI</name>
<comment type="caution">
    <text evidence="1">The sequence shown here is derived from an EMBL/GenBank/DDBJ whole genome shotgun (WGS) entry which is preliminary data.</text>
</comment>
<dbReference type="EMBL" id="CAJZBQ010000021">
    <property type="protein sequence ID" value="CAG9318737.1"/>
    <property type="molecule type" value="Genomic_DNA"/>
</dbReference>